<evidence type="ECO:0000256" key="1">
    <source>
        <dbReference type="SAM" id="MobiDB-lite"/>
    </source>
</evidence>
<proteinExistence type="predicted"/>
<sequence length="266" mass="29501">MGVYSPPLTPMLGCSLADKMTSTIPIMNHSFRTLARRPMFQTPCSRSSPPASVTPKPENRSRTSSTSAHMGWRSTVKTGERRRIYQFVLKRRKKFWNTSTFPPGLGGGLKMFSGAVEMHSEKGSGNKSSSRSPSTPSLVFLLLLASCLTLIAPVGSQRTVSSDMSNLHSTDPPHREPNLLQETAIKPPTLLEKTKPKHNKLKHNKHEGKQSLNASLLLKRRPLSPPSCLKATSINTAFKYINTVLSCVIFRGDHRERHPAEDHLPK</sequence>
<reference evidence="2 3" key="1">
    <citation type="submission" date="2020-03" db="EMBL/GenBank/DDBJ databases">
        <title>Dissostichus mawsoni Genome sequencing and assembly.</title>
        <authorList>
            <person name="Park H."/>
        </authorList>
    </citation>
    <scope>NUCLEOTIDE SEQUENCE [LARGE SCALE GENOMIC DNA]</scope>
    <source>
        <strain evidence="2">DM0001</strain>
        <tissue evidence="2">Muscle</tissue>
    </source>
</reference>
<accession>A0A7J5XK85</accession>
<evidence type="ECO:0000313" key="2">
    <source>
        <dbReference type="EMBL" id="KAF3837492.1"/>
    </source>
</evidence>
<comment type="caution">
    <text evidence="2">The sequence shown here is derived from an EMBL/GenBank/DDBJ whole genome shotgun (WGS) entry which is preliminary data.</text>
</comment>
<dbReference type="EMBL" id="JAAKFY010000023">
    <property type="protein sequence ID" value="KAF3837492.1"/>
    <property type="molecule type" value="Genomic_DNA"/>
</dbReference>
<name>A0A7J5XK85_DISMA</name>
<keyword evidence="3" id="KW-1185">Reference proteome</keyword>
<dbReference type="Proteomes" id="UP000518266">
    <property type="component" value="Unassembled WGS sequence"/>
</dbReference>
<feature type="region of interest" description="Disordered" evidence="1">
    <location>
        <begin position="40"/>
        <end position="74"/>
    </location>
</feature>
<organism evidence="2 3">
    <name type="scientific">Dissostichus mawsoni</name>
    <name type="common">Antarctic cod</name>
    <dbReference type="NCBI Taxonomy" id="36200"/>
    <lineage>
        <taxon>Eukaryota</taxon>
        <taxon>Metazoa</taxon>
        <taxon>Chordata</taxon>
        <taxon>Craniata</taxon>
        <taxon>Vertebrata</taxon>
        <taxon>Euteleostomi</taxon>
        <taxon>Actinopterygii</taxon>
        <taxon>Neopterygii</taxon>
        <taxon>Teleostei</taxon>
        <taxon>Neoteleostei</taxon>
        <taxon>Acanthomorphata</taxon>
        <taxon>Eupercaria</taxon>
        <taxon>Perciformes</taxon>
        <taxon>Notothenioidei</taxon>
        <taxon>Nototheniidae</taxon>
        <taxon>Dissostichus</taxon>
    </lineage>
</organism>
<evidence type="ECO:0000313" key="3">
    <source>
        <dbReference type="Proteomes" id="UP000518266"/>
    </source>
</evidence>
<protein>
    <submittedName>
        <fullName evidence="2">Uncharacterized protein</fullName>
    </submittedName>
</protein>
<dbReference type="AlphaFoldDB" id="A0A7J5XK85"/>
<gene>
    <name evidence="2" type="ORF">F7725_004956</name>
</gene>
<feature type="compositionally biased region" description="Polar residues" evidence="1">
    <location>
        <begin position="42"/>
        <end position="51"/>
    </location>
</feature>